<dbReference type="Proteomes" id="UP000626109">
    <property type="component" value="Unassembled WGS sequence"/>
</dbReference>
<dbReference type="EMBL" id="CAJNNW010033403">
    <property type="protein sequence ID" value="CAE8718701.1"/>
    <property type="molecule type" value="Genomic_DNA"/>
</dbReference>
<sequence>SRRAFTLPCRFQSQSLHVAVSRHGTPRSQTSQLWRRCWSECARPSLSSRLSIRFVR</sequence>
<comment type="caution">
    <text evidence="1">The sequence shown here is derived from an EMBL/GenBank/DDBJ whole genome shotgun (WGS) entry which is preliminary data.</text>
</comment>
<name>A0A813KY62_POLGL</name>
<organism evidence="1 2">
    <name type="scientific">Polarella glacialis</name>
    <name type="common">Dinoflagellate</name>
    <dbReference type="NCBI Taxonomy" id="89957"/>
    <lineage>
        <taxon>Eukaryota</taxon>
        <taxon>Sar</taxon>
        <taxon>Alveolata</taxon>
        <taxon>Dinophyceae</taxon>
        <taxon>Suessiales</taxon>
        <taxon>Suessiaceae</taxon>
        <taxon>Polarella</taxon>
    </lineage>
</organism>
<evidence type="ECO:0000313" key="1">
    <source>
        <dbReference type="EMBL" id="CAE8718701.1"/>
    </source>
</evidence>
<gene>
    <name evidence="1" type="ORF">PGLA2088_LOCUS40220</name>
</gene>
<reference evidence="1" key="1">
    <citation type="submission" date="2021-02" db="EMBL/GenBank/DDBJ databases">
        <authorList>
            <person name="Dougan E. K."/>
            <person name="Rhodes N."/>
            <person name="Thang M."/>
            <person name="Chan C."/>
        </authorList>
    </citation>
    <scope>NUCLEOTIDE SEQUENCE</scope>
</reference>
<proteinExistence type="predicted"/>
<evidence type="ECO:0000313" key="2">
    <source>
        <dbReference type="Proteomes" id="UP000626109"/>
    </source>
</evidence>
<accession>A0A813KY62</accession>
<protein>
    <submittedName>
        <fullName evidence="1">Uncharacterized protein</fullName>
    </submittedName>
</protein>
<dbReference type="AlphaFoldDB" id="A0A813KY62"/>
<feature type="non-terminal residue" evidence="1">
    <location>
        <position position="56"/>
    </location>
</feature>